<name>A0A5D3WP75_9BACT</name>
<protein>
    <submittedName>
        <fullName evidence="1">Uncharacterized protein</fullName>
    </submittedName>
</protein>
<organism evidence="1 2">
    <name type="scientific">Geothermobacter ehrlichii</name>
    <dbReference type="NCBI Taxonomy" id="213224"/>
    <lineage>
        <taxon>Bacteria</taxon>
        <taxon>Pseudomonadati</taxon>
        <taxon>Thermodesulfobacteriota</taxon>
        <taxon>Desulfuromonadia</taxon>
        <taxon>Desulfuromonadales</taxon>
        <taxon>Geothermobacteraceae</taxon>
        <taxon>Geothermobacter</taxon>
    </lineage>
</organism>
<dbReference type="AlphaFoldDB" id="A0A5D3WP75"/>
<proteinExistence type="predicted"/>
<sequence>MFFPVGTVRLASGVRILYPCFMRNLLGSILVVILLLWPLASAGPAAISAFQFQSFAEQCFRLLKAGRFEQLARLYHLPAGYPPERIRRERREITAGLERLTEVFGAPDGCAEVEGEAAMQLFELEGLDAGYWRDRPRSNRVACRTTFDRMGSGRVVFRIVVYDRRLQLRSVGFALPGGSKRAQRAGRELGRQPTE</sequence>
<comment type="caution">
    <text evidence="1">The sequence shown here is derived from an EMBL/GenBank/DDBJ whole genome shotgun (WGS) entry which is preliminary data.</text>
</comment>
<keyword evidence="2" id="KW-1185">Reference proteome</keyword>
<dbReference type="EMBL" id="VNIB01000001">
    <property type="protein sequence ID" value="TYP00007.1"/>
    <property type="molecule type" value="Genomic_DNA"/>
</dbReference>
<evidence type="ECO:0000313" key="2">
    <source>
        <dbReference type="Proteomes" id="UP000324159"/>
    </source>
</evidence>
<reference evidence="1 2" key="1">
    <citation type="submission" date="2019-07" db="EMBL/GenBank/DDBJ databases">
        <title>Genomic Encyclopedia of Type Strains, Phase IV (KMG-IV): sequencing the most valuable type-strain genomes for metagenomic binning, comparative biology and taxonomic classification.</title>
        <authorList>
            <person name="Goeker M."/>
        </authorList>
    </citation>
    <scope>NUCLEOTIDE SEQUENCE [LARGE SCALE GENOMIC DNA]</scope>
    <source>
        <strain evidence="1 2">SS015</strain>
    </source>
</reference>
<accession>A0A5D3WP75</accession>
<dbReference type="Proteomes" id="UP000324159">
    <property type="component" value="Unassembled WGS sequence"/>
</dbReference>
<gene>
    <name evidence="1" type="ORF">EDC39_101167</name>
</gene>
<evidence type="ECO:0000313" key="1">
    <source>
        <dbReference type="EMBL" id="TYP00007.1"/>
    </source>
</evidence>
<dbReference type="RefSeq" id="WP_187426578.1">
    <property type="nucleotide sequence ID" value="NZ_VNIB01000001.1"/>
</dbReference>